<evidence type="ECO:0000313" key="7">
    <source>
        <dbReference type="Proteomes" id="UP000199111"/>
    </source>
</evidence>
<evidence type="ECO:0000256" key="3">
    <source>
        <dbReference type="ARBA" id="ARBA00022833"/>
    </source>
</evidence>
<protein>
    <submittedName>
        <fullName evidence="6">Transcriptional regulator, TraR/DksA family</fullName>
    </submittedName>
</protein>
<dbReference type="EMBL" id="FOQY01000011">
    <property type="protein sequence ID" value="SFJ67052.1"/>
    <property type="molecule type" value="Genomic_DNA"/>
</dbReference>
<dbReference type="AlphaFoldDB" id="A0A1I3T954"/>
<dbReference type="Proteomes" id="UP000199111">
    <property type="component" value="Unassembled WGS sequence"/>
</dbReference>
<keyword evidence="3" id="KW-0862">Zinc</keyword>
<sequence>MNDATARMRLESMLAELDRSIGVLRGDPLAVWDRSPADGGSVLTDADRNRAMLEAATRQRRSVLEALKRLDEGLYGLCADCGGPVPEGRLEARPEATRCVQCQSRRERRR</sequence>
<evidence type="ECO:0000256" key="1">
    <source>
        <dbReference type="ARBA" id="ARBA00022723"/>
    </source>
</evidence>
<keyword evidence="2" id="KW-0863">Zinc-finger</keyword>
<dbReference type="Pfam" id="PF01258">
    <property type="entry name" value="zf-dskA_traR"/>
    <property type="match status" value="1"/>
</dbReference>
<reference evidence="7" key="1">
    <citation type="submission" date="2016-10" db="EMBL/GenBank/DDBJ databases">
        <authorList>
            <person name="Varghese N."/>
            <person name="Submissions S."/>
        </authorList>
    </citation>
    <scope>NUCLEOTIDE SEQUENCE [LARGE SCALE GENOMIC DNA]</scope>
    <source>
        <strain evidence="7">CGMCC 4.2126</strain>
    </source>
</reference>
<proteinExistence type="predicted"/>
<evidence type="ECO:0000313" key="6">
    <source>
        <dbReference type="EMBL" id="SFJ67052.1"/>
    </source>
</evidence>
<feature type="domain" description="Zinc finger DksA/TraR C4-type" evidence="5">
    <location>
        <begin position="73"/>
        <end position="108"/>
    </location>
</feature>
<dbReference type="Gene3D" id="1.20.120.910">
    <property type="entry name" value="DksA, coiled-coil domain"/>
    <property type="match status" value="1"/>
</dbReference>
<gene>
    <name evidence="6" type="ORF">SAMN05216275_11116</name>
</gene>
<dbReference type="GeneID" id="96299306"/>
<evidence type="ECO:0000256" key="4">
    <source>
        <dbReference type="PROSITE-ProRule" id="PRU00510"/>
    </source>
</evidence>
<name>A0A1I3T954_9ACTN</name>
<dbReference type="SUPFAM" id="SSF57716">
    <property type="entry name" value="Glucocorticoid receptor-like (DNA-binding domain)"/>
    <property type="match status" value="1"/>
</dbReference>
<dbReference type="PANTHER" id="PTHR33823">
    <property type="entry name" value="RNA POLYMERASE-BINDING TRANSCRIPTION FACTOR DKSA-RELATED"/>
    <property type="match status" value="1"/>
</dbReference>
<evidence type="ECO:0000259" key="5">
    <source>
        <dbReference type="Pfam" id="PF01258"/>
    </source>
</evidence>
<accession>A0A1I3T954</accession>
<keyword evidence="1" id="KW-0479">Metal-binding</keyword>
<keyword evidence="7" id="KW-1185">Reference proteome</keyword>
<dbReference type="GO" id="GO:0008270">
    <property type="term" value="F:zinc ion binding"/>
    <property type="evidence" value="ECO:0007669"/>
    <property type="project" value="UniProtKB-KW"/>
</dbReference>
<dbReference type="PROSITE" id="PS51128">
    <property type="entry name" value="ZF_DKSA_2"/>
    <property type="match status" value="1"/>
</dbReference>
<dbReference type="RefSeq" id="WP_093888100.1">
    <property type="nucleotide sequence ID" value="NZ_FOQY01000011.1"/>
</dbReference>
<organism evidence="6 7">
    <name type="scientific">Streptosporangium canum</name>
    <dbReference type="NCBI Taxonomy" id="324952"/>
    <lineage>
        <taxon>Bacteria</taxon>
        <taxon>Bacillati</taxon>
        <taxon>Actinomycetota</taxon>
        <taxon>Actinomycetes</taxon>
        <taxon>Streptosporangiales</taxon>
        <taxon>Streptosporangiaceae</taxon>
        <taxon>Streptosporangium</taxon>
    </lineage>
</organism>
<evidence type="ECO:0000256" key="2">
    <source>
        <dbReference type="ARBA" id="ARBA00022771"/>
    </source>
</evidence>
<dbReference type="InterPro" id="IPR000962">
    <property type="entry name" value="Znf_DskA_TraR"/>
</dbReference>
<feature type="zinc finger region" description="dksA C4-type" evidence="4">
    <location>
        <begin position="78"/>
        <end position="102"/>
    </location>
</feature>